<sequence>MLKSIKIENFRCFKSFELQQLGRINLLVGENNSGKTSILEAIQLLCSRTNLEPLGEIMINRGEYFWSDDPREERELDVCHLFYDHQFDIDSQFSISGINDDVKEEFSVNIGSIKLHIDADLEELEELDEEKKRELIEELSSNFKSLNFRVIWNRENEAKEIVNMPLLDNNCLSLRLIKRSSRDKKNQLNKTIFVNASSLNTTNMKELFEEVVLTPEEELATEALKIIDPKIERIATANVQKTNKIARLRPAVADSHTGFFVRLSDKKQRVPIGSMGDGVWRILGLALAIVSAKDGYLFVDEIDTGLHFTTMSGMWKMIWETAKRLNVQVFATTHNSDCWKSLAQIAQQENVTDDGIRIHRIEKDKSKSIVFNESQMVIAAERELEVR</sequence>
<dbReference type="EMBL" id="BJCE01000147">
    <property type="protein sequence ID" value="GCL38497.1"/>
    <property type="molecule type" value="Genomic_DNA"/>
</dbReference>
<evidence type="ECO:0000259" key="1">
    <source>
        <dbReference type="SMART" id="SM00382"/>
    </source>
</evidence>
<dbReference type="SMART" id="SM00382">
    <property type="entry name" value="AAA"/>
    <property type="match status" value="1"/>
</dbReference>
<feature type="domain" description="AAA+ ATPase" evidence="1">
    <location>
        <begin position="21"/>
        <end position="362"/>
    </location>
</feature>
<dbReference type="Gene3D" id="3.40.50.300">
    <property type="entry name" value="P-loop containing nucleotide triphosphate hydrolases"/>
    <property type="match status" value="1"/>
</dbReference>
<dbReference type="InterPro" id="IPR014555">
    <property type="entry name" value="RecF-like"/>
</dbReference>
<accession>A0A480A115</accession>
<evidence type="ECO:0000313" key="2">
    <source>
        <dbReference type="EMBL" id="GCL38497.1"/>
    </source>
</evidence>
<dbReference type="RefSeq" id="WP_096568118.1">
    <property type="nucleotide sequence ID" value="NZ_BJCE01000147.1"/>
</dbReference>
<name>A0A480A115_9CYAN</name>
<dbReference type="InterPro" id="IPR051396">
    <property type="entry name" value="Bact_Antivir_Def_Nuclease"/>
</dbReference>
<gene>
    <name evidence="2" type="ORF">SR1949_36120</name>
</gene>
<evidence type="ECO:0000313" key="3">
    <source>
        <dbReference type="Proteomes" id="UP000300142"/>
    </source>
</evidence>
<comment type="caution">
    <text evidence="2">The sequence shown here is derived from an EMBL/GenBank/DDBJ whole genome shotgun (WGS) entry which is preliminary data.</text>
</comment>
<organism evidence="2 3">
    <name type="scientific">Sphaerospermopsis reniformis</name>
    <dbReference type="NCBI Taxonomy" id="531300"/>
    <lineage>
        <taxon>Bacteria</taxon>
        <taxon>Bacillati</taxon>
        <taxon>Cyanobacteriota</taxon>
        <taxon>Cyanophyceae</taxon>
        <taxon>Nostocales</taxon>
        <taxon>Aphanizomenonaceae</taxon>
        <taxon>Sphaerospermopsis</taxon>
    </lineage>
</organism>
<dbReference type="AlphaFoldDB" id="A0A480A115"/>
<dbReference type="Pfam" id="PF13175">
    <property type="entry name" value="AAA_15"/>
    <property type="match status" value="1"/>
</dbReference>
<dbReference type="SUPFAM" id="SSF52540">
    <property type="entry name" value="P-loop containing nucleoside triphosphate hydrolases"/>
    <property type="match status" value="1"/>
</dbReference>
<dbReference type="PANTHER" id="PTHR43581:SF4">
    <property type="entry name" value="ATP_GTP PHOSPHATASE"/>
    <property type="match status" value="1"/>
</dbReference>
<dbReference type="PIRSF" id="PIRSF029347">
    <property type="entry name" value="RecF"/>
    <property type="match status" value="1"/>
</dbReference>
<dbReference type="InterPro" id="IPR027417">
    <property type="entry name" value="P-loop_NTPase"/>
</dbReference>
<reference evidence="3" key="1">
    <citation type="submission" date="2019-02" db="EMBL/GenBank/DDBJ databases">
        <title>Draft genome sequence of Sphaerospermopsis reniformis NIES-1949.</title>
        <authorList>
            <person name="Yamaguchi H."/>
            <person name="Suzuki S."/>
            <person name="Kawachi M."/>
        </authorList>
    </citation>
    <scope>NUCLEOTIDE SEQUENCE [LARGE SCALE GENOMIC DNA]</scope>
    <source>
        <strain evidence="3">NIES-1949</strain>
    </source>
</reference>
<keyword evidence="3" id="KW-1185">Reference proteome</keyword>
<dbReference type="Proteomes" id="UP000300142">
    <property type="component" value="Unassembled WGS sequence"/>
</dbReference>
<dbReference type="InterPro" id="IPR003593">
    <property type="entry name" value="AAA+_ATPase"/>
</dbReference>
<dbReference type="InterPro" id="IPR041685">
    <property type="entry name" value="AAA_GajA/Old/RecF-like"/>
</dbReference>
<protein>
    <recommendedName>
        <fullName evidence="1">AAA+ ATPase domain-containing protein</fullName>
    </recommendedName>
</protein>
<proteinExistence type="predicted"/>
<dbReference type="PANTHER" id="PTHR43581">
    <property type="entry name" value="ATP/GTP PHOSPHATASE"/>
    <property type="match status" value="1"/>
</dbReference>